<sequence length="458" mass="49386">MPAPPRKRVRKASASRPIVFARTASGSSSSSSKSSKSSASSGSSSRSSSESAAESSSSISSVSSITSIEESQDENDKLMQMHVDIPPRPASPTPQVSLQDQHLEQHGQADPHVQRKREPSDPPPYSTLPPPYSDVPVEKKLHQEGVAIEVEIVAPKPSRPASSFVPSPSAPSASPLSSSSSTNNTRRIQRIPPSELRVLVQLYRTLVHGLEVRYRADSASSVSTVNSSSHNFSYSSSSPAYGGRAGPSYAQKEKERERPSRRVLGPRRTPVVPPTPSTSPIKPSSVRASISIPSSTVSRFPLVEDDDDSPVLASPIPVMGSSIRNPHADRSPRRSPYVSPSSSPPPRSRPCSPTPPPKKEKRRSKETLAAALDVQDALLAIRLRGFLKAQGVQEGDLEVYVEATGEGKTREERERDELGALIDEYAMDTEDGKDKAKEVGHRRMKTTYQFFTAAGEGA</sequence>
<dbReference type="EMBL" id="JANKHO010001713">
    <property type="protein sequence ID" value="KAJ3499879.1"/>
    <property type="molecule type" value="Genomic_DNA"/>
</dbReference>
<feature type="compositionally biased region" description="Pro residues" evidence="1">
    <location>
        <begin position="121"/>
        <end position="133"/>
    </location>
</feature>
<feature type="compositionally biased region" description="Low complexity" evidence="1">
    <location>
        <begin position="278"/>
        <end position="295"/>
    </location>
</feature>
<accession>A0A9W8JUV8</accession>
<organism evidence="2 3">
    <name type="scientific">Agrocybe chaxingu</name>
    <dbReference type="NCBI Taxonomy" id="84603"/>
    <lineage>
        <taxon>Eukaryota</taxon>
        <taxon>Fungi</taxon>
        <taxon>Dikarya</taxon>
        <taxon>Basidiomycota</taxon>
        <taxon>Agaricomycotina</taxon>
        <taxon>Agaricomycetes</taxon>
        <taxon>Agaricomycetidae</taxon>
        <taxon>Agaricales</taxon>
        <taxon>Agaricineae</taxon>
        <taxon>Strophariaceae</taxon>
        <taxon>Agrocybe</taxon>
    </lineage>
</organism>
<gene>
    <name evidence="2" type="ORF">NLJ89_g10037</name>
</gene>
<evidence type="ECO:0000256" key="1">
    <source>
        <dbReference type="SAM" id="MobiDB-lite"/>
    </source>
</evidence>
<proteinExistence type="predicted"/>
<feature type="compositionally biased region" description="Low complexity" evidence="1">
    <location>
        <begin position="218"/>
        <end position="238"/>
    </location>
</feature>
<protein>
    <submittedName>
        <fullName evidence="2">Uncharacterized protein</fullName>
    </submittedName>
</protein>
<feature type="compositionally biased region" description="Basic and acidic residues" evidence="1">
    <location>
        <begin position="251"/>
        <end position="260"/>
    </location>
</feature>
<feature type="compositionally biased region" description="Low complexity" evidence="1">
    <location>
        <begin position="21"/>
        <end position="67"/>
    </location>
</feature>
<evidence type="ECO:0000313" key="3">
    <source>
        <dbReference type="Proteomes" id="UP001148786"/>
    </source>
</evidence>
<reference evidence="2" key="1">
    <citation type="submission" date="2022-07" db="EMBL/GenBank/DDBJ databases">
        <title>Genome Sequence of Agrocybe chaxingu.</title>
        <authorList>
            <person name="Buettner E."/>
        </authorList>
    </citation>
    <scope>NUCLEOTIDE SEQUENCE</scope>
    <source>
        <strain evidence="2">MP-N11</strain>
    </source>
</reference>
<dbReference type="Proteomes" id="UP001148786">
    <property type="component" value="Unassembled WGS sequence"/>
</dbReference>
<feature type="compositionally biased region" description="Basic residues" evidence="1">
    <location>
        <begin position="1"/>
        <end position="13"/>
    </location>
</feature>
<keyword evidence="3" id="KW-1185">Reference proteome</keyword>
<feature type="compositionally biased region" description="Pro residues" evidence="1">
    <location>
        <begin position="342"/>
        <end position="356"/>
    </location>
</feature>
<feature type="region of interest" description="Disordered" evidence="1">
    <location>
        <begin position="1"/>
        <end position="194"/>
    </location>
</feature>
<name>A0A9W8JUV8_9AGAR</name>
<evidence type="ECO:0000313" key="2">
    <source>
        <dbReference type="EMBL" id="KAJ3499879.1"/>
    </source>
</evidence>
<dbReference type="AlphaFoldDB" id="A0A9W8JUV8"/>
<feature type="compositionally biased region" description="Basic and acidic residues" evidence="1">
    <location>
        <begin position="101"/>
        <end position="120"/>
    </location>
</feature>
<comment type="caution">
    <text evidence="2">The sequence shown here is derived from an EMBL/GenBank/DDBJ whole genome shotgun (WGS) entry which is preliminary data.</text>
</comment>
<feature type="region of interest" description="Disordered" evidence="1">
    <location>
        <begin position="217"/>
        <end position="366"/>
    </location>
</feature>
<feature type="compositionally biased region" description="Low complexity" evidence="1">
    <location>
        <begin position="159"/>
        <end position="181"/>
    </location>
</feature>